<evidence type="ECO:0000256" key="2">
    <source>
        <dbReference type="ARBA" id="ARBA00022737"/>
    </source>
</evidence>
<dbReference type="PANTHER" id="PTHR48051:SF1">
    <property type="entry name" value="RAS SUPPRESSOR PROTEIN 1"/>
    <property type="match status" value="1"/>
</dbReference>
<proteinExistence type="predicted"/>
<dbReference type="SUPFAM" id="SSF52058">
    <property type="entry name" value="L domain-like"/>
    <property type="match status" value="1"/>
</dbReference>
<organism evidence="3">
    <name type="scientific">Sipha flava</name>
    <name type="common">yellow sugarcane aphid</name>
    <dbReference type="NCBI Taxonomy" id="143950"/>
    <lineage>
        <taxon>Eukaryota</taxon>
        <taxon>Metazoa</taxon>
        <taxon>Ecdysozoa</taxon>
        <taxon>Arthropoda</taxon>
        <taxon>Hexapoda</taxon>
        <taxon>Insecta</taxon>
        <taxon>Pterygota</taxon>
        <taxon>Neoptera</taxon>
        <taxon>Paraneoptera</taxon>
        <taxon>Hemiptera</taxon>
        <taxon>Sternorrhyncha</taxon>
        <taxon>Aphidomorpha</taxon>
        <taxon>Aphidoidea</taxon>
        <taxon>Aphididae</taxon>
        <taxon>Sipha</taxon>
    </lineage>
</organism>
<evidence type="ECO:0000256" key="1">
    <source>
        <dbReference type="ARBA" id="ARBA00022614"/>
    </source>
</evidence>
<dbReference type="OrthoDB" id="17912at2759"/>
<dbReference type="AlphaFoldDB" id="A0A2S2QXW0"/>
<protein>
    <submittedName>
        <fullName evidence="3">Leucine-rich repeat protein 1</fullName>
    </submittedName>
    <submittedName>
        <fullName evidence="5">Uncharacterized protein LOC112692151</fullName>
    </submittedName>
</protein>
<reference evidence="3" key="1">
    <citation type="submission" date="2018-04" db="EMBL/GenBank/DDBJ databases">
        <title>Transcriptome assembly of Sipha flava.</title>
        <authorList>
            <person name="Scully E.D."/>
            <person name="Geib S.M."/>
            <person name="Palmer N.A."/>
            <person name="Koch K."/>
            <person name="Bradshaw J."/>
            <person name="Heng-Moss T."/>
            <person name="Sarath G."/>
        </authorList>
    </citation>
    <scope>NUCLEOTIDE SEQUENCE</scope>
</reference>
<keyword evidence="2" id="KW-0677">Repeat</keyword>
<keyword evidence="1" id="KW-0433">Leucine-rich repeat</keyword>
<dbReference type="PANTHER" id="PTHR48051">
    <property type="match status" value="1"/>
</dbReference>
<gene>
    <name evidence="3" type="primary">LRR1_0</name>
    <name evidence="5" type="synonym">LOC112692151</name>
    <name evidence="3" type="ORF">g.330</name>
</gene>
<dbReference type="Gene3D" id="3.80.10.10">
    <property type="entry name" value="Ribonuclease Inhibitor"/>
    <property type="match status" value="1"/>
</dbReference>
<dbReference type="PROSITE" id="PS51450">
    <property type="entry name" value="LRR"/>
    <property type="match status" value="1"/>
</dbReference>
<dbReference type="Proteomes" id="UP000694846">
    <property type="component" value="Unplaced"/>
</dbReference>
<dbReference type="InterPro" id="IPR032675">
    <property type="entry name" value="LRR_dom_sf"/>
</dbReference>
<dbReference type="RefSeq" id="XP_025422516.1">
    <property type="nucleotide sequence ID" value="XM_025566731.1"/>
</dbReference>
<accession>A0A2S2QXW0</accession>
<evidence type="ECO:0000313" key="5">
    <source>
        <dbReference type="RefSeq" id="XP_025422516.1"/>
    </source>
</evidence>
<sequence length="416" mass="48277">MTEIVAPTNLQPENGYRGMTFAITKDLVTGECLHYPMNSIVVLNKEDGDDVVFLVNCALRSTNRVKYKLKNIDGFYGELLLNGFLAIRFTEPRHMIVMHTSCLRQRVLFLEWFLHPFLTCMYLIYDSLKMDDAFDPNLAEFTSISRFNRNNMNIGCLSTVILEGVDLSSVPADFGHTPVSYISLSGSNLGLSNYEPETFWDWMTKPTICKTLEVLEMNSNNLEKLPFEIIFLKNLTVLSVSDNKLTCIPRFTGELKKLRCLFFNNNKVPFLPESLQTRTFDYFSCKNNDFDEFNRIVVAKMMANKKPKDTSNFKKLPSLSHLALFSLIDKNVHFRRQDLSLSILRCFDNLYRCAACHKLMITDGGGRYQLSFVKTKCFMQTEMVNWEYFKCDYKCIDYDNPLPFFLREDIRLALQR</sequence>
<keyword evidence="4" id="KW-1185">Reference proteome</keyword>
<dbReference type="GO" id="GO:0005737">
    <property type="term" value="C:cytoplasm"/>
    <property type="evidence" value="ECO:0007669"/>
    <property type="project" value="TreeGrafter"/>
</dbReference>
<evidence type="ECO:0000313" key="4">
    <source>
        <dbReference type="Proteomes" id="UP000694846"/>
    </source>
</evidence>
<dbReference type="InterPro" id="IPR050216">
    <property type="entry name" value="LRR_domain-containing"/>
</dbReference>
<dbReference type="InterPro" id="IPR001611">
    <property type="entry name" value="Leu-rich_rpt"/>
</dbReference>
<name>A0A2S2QXW0_9HEMI</name>
<reference evidence="5" key="2">
    <citation type="submission" date="2025-04" db="UniProtKB">
        <authorList>
            <consortium name="RefSeq"/>
        </authorList>
    </citation>
    <scope>IDENTIFICATION</scope>
    <source>
        <tissue evidence="5">Whole body</tissue>
    </source>
</reference>
<dbReference type="EMBL" id="GGMS01013321">
    <property type="protein sequence ID" value="MBY82524.1"/>
    <property type="molecule type" value="Transcribed_RNA"/>
</dbReference>
<evidence type="ECO:0000313" key="3">
    <source>
        <dbReference type="EMBL" id="MBY82524.1"/>
    </source>
</evidence>